<feature type="transmembrane region" description="Helical" evidence="8">
    <location>
        <begin position="488"/>
        <end position="507"/>
    </location>
</feature>
<feature type="transmembrane region" description="Helical" evidence="8">
    <location>
        <begin position="147"/>
        <end position="169"/>
    </location>
</feature>
<feature type="transmembrane region" description="Helical" evidence="8">
    <location>
        <begin position="527"/>
        <end position="549"/>
    </location>
</feature>
<feature type="transmembrane region" description="Helical" evidence="8">
    <location>
        <begin position="587"/>
        <end position="606"/>
    </location>
</feature>
<evidence type="ECO:0000313" key="10">
    <source>
        <dbReference type="Proteomes" id="UP000588647"/>
    </source>
</evidence>
<evidence type="ECO:0000256" key="3">
    <source>
        <dbReference type="ARBA" id="ARBA00022448"/>
    </source>
</evidence>
<keyword evidence="6 8" id="KW-1133">Transmembrane helix</keyword>
<keyword evidence="4" id="KW-1003">Cell membrane</keyword>
<feature type="transmembrane region" description="Helical" evidence="8">
    <location>
        <begin position="561"/>
        <end position="581"/>
    </location>
</feature>
<feature type="transmembrane region" description="Helical" evidence="8">
    <location>
        <begin position="94"/>
        <end position="117"/>
    </location>
</feature>
<feature type="transmembrane region" description="Helical" evidence="8">
    <location>
        <begin position="618"/>
        <end position="637"/>
    </location>
</feature>
<feature type="transmembrane region" description="Helical" evidence="8">
    <location>
        <begin position="18"/>
        <end position="36"/>
    </location>
</feature>
<keyword evidence="5 8" id="KW-0812">Transmembrane</keyword>
<comment type="subcellular location">
    <subcellularLocation>
        <location evidence="1">Cell membrane</location>
        <topology evidence="1">Multi-pass membrane protein</topology>
    </subcellularLocation>
</comment>
<sequence>MTSLAAASRTGRLGGAEGLVLVMALLALGLGAVFLGPSLPVLWRGKMAGYDAEWMVLVYATLPRLAMALLCGAALGASGALLQQALRNPLASPTTLGIDAGARLALVIVTLFFPAMFGWGRDVVALAGSGLAAALVFALSRRQDFSPVSLILSGLLVSLYCGALAASLTLVESRYLASLFVWGAGSLSQQSWDPTMDLALRLAIVAPFALLLVRPLAVLDLGEAAARGLGLNVSTLRLRAVGLAVLLAAFVTSAVGSIGFIGLVAPILVRLAGARSFASRFASATAVGALLLLITDLAVQLLAGAAADFLPTGAVTALLGSPILLWLLPRVTARMRRVEAMASPRGIRGSPAVTYAAPLILAGAVLALVVVALFVGRTPSGGWEILSTAGMADILPFRWPRVLAMATAGLLLGTAGFLLQRLSGNEMASPEILGVSAGATFAMAVALFAGLAQTALGATVAATIGAGLVLVLILLLARRSGFQPERMLLAGIALAALLDAVVGVLSAAGDPRAFQLLSWMTGAAQTIAPASAIISFALAGLGLIAGLLFMRWLAILPLGQAAAVGLGVPLATARALLLVLAAVTTAIATPLVGPLTFVGLIAPHLVRFLGVRQAGSAMVLSALAGAAILVVADWLARSIAFPFQLPTGLVASLVGAPILLWLLQRRNA</sequence>
<feature type="transmembrane region" description="Helical" evidence="8">
    <location>
        <begin position="123"/>
        <end position="140"/>
    </location>
</feature>
<comment type="caution">
    <text evidence="9">The sequence shown here is derived from an EMBL/GenBank/DDBJ whole genome shotgun (WGS) entry which is preliminary data.</text>
</comment>
<dbReference type="InterPro" id="IPR037294">
    <property type="entry name" value="ABC_BtuC-like"/>
</dbReference>
<dbReference type="GO" id="GO:0005886">
    <property type="term" value="C:plasma membrane"/>
    <property type="evidence" value="ECO:0007669"/>
    <property type="project" value="UniProtKB-SubCell"/>
</dbReference>
<dbReference type="GO" id="GO:0022857">
    <property type="term" value="F:transmembrane transporter activity"/>
    <property type="evidence" value="ECO:0007669"/>
    <property type="project" value="InterPro"/>
</dbReference>
<dbReference type="Proteomes" id="UP000588647">
    <property type="component" value="Unassembled WGS sequence"/>
</dbReference>
<dbReference type="Pfam" id="PF01032">
    <property type="entry name" value="FecCD"/>
    <property type="match status" value="2"/>
</dbReference>
<evidence type="ECO:0000256" key="1">
    <source>
        <dbReference type="ARBA" id="ARBA00004651"/>
    </source>
</evidence>
<dbReference type="PANTHER" id="PTHR30472">
    <property type="entry name" value="FERRIC ENTEROBACTIN TRANSPORT SYSTEM PERMEASE PROTEIN"/>
    <property type="match status" value="1"/>
</dbReference>
<feature type="transmembrane region" description="Helical" evidence="8">
    <location>
        <begin position="432"/>
        <end position="452"/>
    </location>
</feature>
<feature type="transmembrane region" description="Helical" evidence="8">
    <location>
        <begin position="281"/>
        <end position="303"/>
    </location>
</feature>
<evidence type="ECO:0000256" key="4">
    <source>
        <dbReference type="ARBA" id="ARBA00022475"/>
    </source>
</evidence>
<evidence type="ECO:0000256" key="6">
    <source>
        <dbReference type="ARBA" id="ARBA00022989"/>
    </source>
</evidence>
<dbReference type="SUPFAM" id="SSF81345">
    <property type="entry name" value="ABC transporter involved in vitamin B12 uptake, BtuC"/>
    <property type="match status" value="2"/>
</dbReference>
<organism evidence="9 10">
    <name type="scientific">Aurantimonas endophytica</name>
    <dbReference type="NCBI Taxonomy" id="1522175"/>
    <lineage>
        <taxon>Bacteria</taxon>
        <taxon>Pseudomonadati</taxon>
        <taxon>Pseudomonadota</taxon>
        <taxon>Alphaproteobacteria</taxon>
        <taxon>Hyphomicrobiales</taxon>
        <taxon>Aurantimonadaceae</taxon>
        <taxon>Aurantimonas</taxon>
    </lineage>
</organism>
<accession>A0A7W6HE38</accession>
<dbReference type="AlphaFoldDB" id="A0A7W6HE38"/>
<evidence type="ECO:0000256" key="8">
    <source>
        <dbReference type="SAM" id="Phobius"/>
    </source>
</evidence>
<protein>
    <submittedName>
        <fullName evidence="9">Iron complex transport system permease protein</fullName>
    </submittedName>
</protein>
<feature type="transmembrane region" description="Helical" evidence="8">
    <location>
        <begin position="402"/>
        <end position="420"/>
    </location>
</feature>
<feature type="transmembrane region" description="Helical" evidence="8">
    <location>
        <begin position="238"/>
        <end position="269"/>
    </location>
</feature>
<dbReference type="PANTHER" id="PTHR30472:SF37">
    <property type="entry name" value="FE(3+) DICITRATE TRANSPORT SYSTEM PERMEASE PROTEIN FECD-RELATED"/>
    <property type="match status" value="1"/>
</dbReference>
<evidence type="ECO:0000313" key="9">
    <source>
        <dbReference type="EMBL" id="MBB4003580.1"/>
    </source>
</evidence>
<gene>
    <name evidence="9" type="ORF">GGR03_002661</name>
</gene>
<dbReference type="EMBL" id="JACIEM010000003">
    <property type="protein sequence ID" value="MBB4003580.1"/>
    <property type="molecule type" value="Genomic_DNA"/>
</dbReference>
<feature type="transmembrane region" description="Helical" evidence="8">
    <location>
        <begin position="56"/>
        <end position="82"/>
    </location>
</feature>
<feature type="transmembrane region" description="Helical" evidence="8">
    <location>
        <begin position="309"/>
        <end position="331"/>
    </location>
</feature>
<evidence type="ECO:0000256" key="7">
    <source>
        <dbReference type="ARBA" id="ARBA00023136"/>
    </source>
</evidence>
<keyword evidence="3" id="KW-0813">Transport</keyword>
<dbReference type="GO" id="GO:0033214">
    <property type="term" value="P:siderophore-iron import into cell"/>
    <property type="evidence" value="ECO:0007669"/>
    <property type="project" value="TreeGrafter"/>
</dbReference>
<comment type="similarity">
    <text evidence="2">Belongs to the binding-protein-dependent transport system permease family. FecCD subfamily.</text>
</comment>
<name>A0A7W6HE38_9HYPH</name>
<evidence type="ECO:0000256" key="5">
    <source>
        <dbReference type="ARBA" id="ARBA00022692"/>
    </source>
</evidence>
<dbReference type="CDD" id="cd06550">
    <property type="entry name" value="TM_ABC_iron-siderophores_like"/>
    <property type="match status" value="2"/>
</dbReference>
<feature type="transmembrane region" description="Helical" evidence="8">
    <location>
        <begin position="458"/>
        <end position="476"/>
    </location>
</feature>
<dbReference type="Gene3D" id="1.10.3470.10">
    <property type="entry name" value="ABC transporter involved in vitamin B12 uptake, BtuC"/>
    <property type="match status" value="2"/>
</dbReference>
<keyword evidence="10" id="KW-1185">Reference proteome</keyword>
<feature type="transmembrane region" description="Helical" evidence="8">
    <location>
        <begin position="352"/>
        <end position="375"/>
    </location>
</feature>
<dbReference type="InterPro" id="IPR000522">
    <property type="entry name" value="ABC_transptr_permease_BtuC"/>
</dbReference>
<proteinExistence type="inferred from homology"/>
<feature type="transmembrane region" description="Helical" evidence="8">
    <location>
        <begin position="643"/>
        <end position="663"/>
    </location>
</feature>
<dbReference type="RefSeq" id="WP_252920240.1">
    <property type="nucleotide sequence ID" value="NZ_JAAAMM010000003.1"/>
</dbReference>
<reference evidence="9 10" key="1">
    <citation type="submission" date="2020-08" db="EMBL/GenBank/DDBJ databases">
        <title>Genomic Encyclopedia of Type Strains, Phase IV (KMG-IV): sequencing the most valuable type-strain genomes for metagenomic binning, comparative biology and taxonomic classification.</title>
        <authorList>
            <person name="Goeker M."/>
        </authorList>
    </citation>
    <scope>NUCLEOTIDE SEQUENCE [LARGE SCALE GENOMIC DNA]</scope>
    <source>
        <strain evidence="9 10">DSM 103570</strain>
    </source>
</reference>
<keyword evidence="7 8" id="KW-0472">Membrane</keyword>
<dbReference type="NCBIfam" id="NF007866">
    <property type="entry name" value="PRK10577.1-2"/>
    <property type="match status" value="1"/>
</dbReference>
<evidence type="ECO:0000256" key="2">
    <source>
        <dbReference type="ARBA" id="ARBA00007935"/>
    </source>
</evidence>